<evidence type="ECO:0000313" key="1">
    <source>
        <dbReference type="EMBL" id="KAF2186543.1"/>
    </source>
</evidence>
<dbReference type="AlphaFoldDB" id="A0A6A6E5W1"/>
<sequence length="99" mass="11035">MRSRIFLACRAPVQALPQAATLTPPTLTYLYTLNATPDAPIIIGPGPKGTKSRNTHHWQHIYRATLIWYALTAIPSKSMTARISSSIPVNRHRRTVNCI</sequence>
<keyword evidence="2" id="KW-1185">Reference proteome</keyword>
<organism evidence="1 2">
    <name type="scientific">Zopfia rhizophila CBS 207.26</name>
    <dbReference type="NCBI Taxonomy" id="1314779"/>
    <lineage>
        <taxon>Eukaryota</taxon>
        <taxon>Fungi</taxon>
        <taxon>Dikarya</taxon>
        <taxon>Ascomycota</taxon>
        <taxon>Pezizomycotina</taxon>
        <taxon>Dothideomycetes</taxon>
        <taxon>Dothideomycetes incertae sedis</taxon>
        <taxon>Zopfiaceae</taxon>
        <taxon>Zopfia</taxon>
    </lineage>
</organism>
<accession>A0A6A6E5W1</accession>
<proteinExistence type="predicted"/>
<protein>
    <submittedName>
        <fullName evidence="1">Uncharacterized protein</fullName>
    </submittedName>
</protein>
<dbReference type="Proteomes" id="UP000800200">
    <property type="component" value="Unassembled WGS sequence"/>
</dbReference>
<name>A0A6A6E5W1_9PEZI</name>
<gene>
    <name evidence="1" type="ORF">K469DRAFT_140241</name>
</gene>
<reference evidence="1" key="1">
    <citation type="journal article" date="2020" name="Stud. Mycol.">
        <title>101 Dothideomycetes genomes: a test case for predicting lifestyles and emergence of pathogens.</title>
        <authorList>
            <person name="Haridas S."/>
            <person name="Albert R."/>
            <person name="Binder M."/>
            <person name="Bloem J."/>
            <person name="Labutti K."/>
            <person name="Salamov A."/>
            <person name="Andreopoulos B."/>
            <person name="Baker S."/>
            <person name="Barry K."/>
            <person name="Bills G."/>
            <person name="Bluhm B."/>
            <person name="Cannon C."/>
            <person name="Castanera R."/>
            <person name="Culley D."/>
            <person name="Daum C."/>
            <person name="Ezra D."/>
            <person name="Gonzalez J."/>
            <person name="Henrissat B."/>
            <person name="Kuo A."/>
            <person name="Liang C."/>
            <person name="Lipzen A."/>
            <person name="Lutzoni F."/>
            <person name="Magnuson J."/>
            <person name="Mondo S."/>
            <person name="Nolan M."/>
            <person name="Ohm R."/>
            <person name="Pangilinan J."/>
            <person name="Park H.-J."/>
            <person name="Ramirez L."/>
            <person name="Alfaro M."/>
            <person name="Sun H."/>
            <person name="Tritt A."/>
            <person name="Yoshinaga Y."/>
            <person name="Zwiers L.-H."/>
            <person name="Turgeon B."/>
            <person name="Goodwin S."/>
            <person name="Spatafora J."/>
            <person name="Crous P."/>
            <person name="Grigoriev I."/>
        </authorList>
    </citation>
    <scope>NUCLEOTIDE SEQUENCE</scope>
    <source>
        <strain evidence="1">CBS 207.26</strain>
    </source>
</reference>
<dbReference type="EMBL" id="ML994629">
    <property type="protein sequence ID" value="KAF2186543.1"/>
    <property type="molecule type" value="Genomic_DNA"/>
</dbReference>
<evidence type="ECO:0000313" key="2">
    <source>
        <dbReference type="Proteomes" id="UP000800200"/>
    </source>
</evidence>